<feature type="coiled-coil region" evidence="11">
    <location>
        <begin position="172"/>
        <end position="230"/>
    </location>
</feature>
<feature type="region of interest" description="Disordered" evidence="12">
    <location>
        <begin position="1273"/>
        <end position="1294"/>
    </location>
</feature>
<dbReference type="PANTHER" id="PTHR18937:SF12">
    <property type="entry name" value="STRUCTURAL MAINTENANCE OF CHROMOSOMES PROTEIN"/>
    <property type="match status" value="1"/>
</dbReference>
<evidence type="ECO:0000313" key="14">
    <source>
        <dbReference type="EMBL" id="TFJ80370.1"/>
    </source>
</evidence>
<evidence type="ECO:0000256" key="11">
    <source>
        <dbReference type="SAM" id="Coils"/>
    </source>
</evidence>
<reference evidence="14 15" key="1">
    <citation type="submission" date="2019-01" db="EMBL/GenBank/DDBJ databases">
        <title>Nuclear Genome Assembly of the Microalgal Biofuel strain Nannochloropsis salina CCMP1776.</title>
        <authorList>
            <person name="Hovde B."/>
        </authorList>
    </citation>
    <scope>NUCLEOTIDE SEQUENCE [LARGE SCALE GENOMIC DNA]</scope>
    <source>
        <strain evidence="14 15">CCMP1776</strain>
    </source>
</reference>
<dbReference type="SUPFAM" id="SSF75553">
    <property type="entry name" value="Smc hinge domain"/>
    <property type="match status" value="1"/>
</dbReference>
<evidence type="ECO:0000256" key="7">
    <source>
        <dbReference type="ARBA" id="ARBA00023054"/>
    </source>
</evidence>
<organism evidence="14 15">
    <name type="scientific">Nannochloropsis salina CCMP1776</name>
    <dbReference type="NCBI Taxonomy" id="1027361"/>
    <lineage>
        <taxon>Eukaryota</taxon>
        <taxon>Sar</taxon>
        <taxon>Stramenopiles</taxon>
        <taxon>Ochrophyta</taxon>
        <taxon>Eustigmatophyceae</taxon>
        <taxon>Eustigmatales</taxon>
        <taxon>Monodopsidaceae</taxon>
        <taxon>Microchloropsis</taxon>
        <taxon>Microchloropsis salina</taxon>
    </lineage>
</organism>
<proteinExistence type="inferred from homology"/>
<dbReference type="Gene3D" id="3.30.70.1620">
    <property type="match status" value="1"/>
</dbReference>
<evidence type="ECO:0000256" key="9">
    <source>
        <dbReference type="ARBA" id="ARBA00023306"/>
    </source>
</evidence>
<keyword evidence="5" id="KW-0132">Cell division</keyword>
<feature type="domain" description="SMC hinge" evidence="13">
    <location>
        <begin position="524"/>
        <end position="641"/>
    </location>
</feature>
<dbReference type="EMBL" id="SDOX01000168">
    <property type="protein sequence ID" value="TFJ80370.1"/>
    <property type="molecule type" value="Genomic_DNA"/>
</dbReference>
<dbReference type="InterPro" id="IPR003395">
    <property type="entry name" value="RecF/RecN/SMC_N"/>
</dbReference>
<evidence type="ECO:0000256" key="8">
    <source>
        <dbReference type="ARBA" id="ARBA00023242"/>
    </source>
</evidence>
<keyword evidence="9" id="KW-0131">Cell cycle</keyword>
<keyword evidence="15" id="KW-1185">Reference proteome</keyword>
<dbReference type="OrthoDB" id="5575062at2759"/>
<dbReference type="GO" id="GO:0005524">
    <property type="term" value="F:ATP binding"/>
    <property type="evidence" value="ECO:0007669"/>
    <property type="project" value="InterPro"/>
</dbReference>
<dbReference type="GO" id="GO:0008278">
    <property type="term" value="C:cohesin complex"/>
    <property type="evidence" value="ECO:0007669"/>
    <property type="project" value="InterPro"/>
</dbReference>
<dbReference type="Pfam" id="PF02463">
    <property type="entry name" value="SMC_N"/>
    <property type="match status" value="1"/>
</dbReference>
<sequence length="1294" mass="145319">MGRLERVTLENFKSYPGTQVIGPFRDFTAIIGPNGSGKSNLMDAISFVLGVQSRQLRSSQMKELIFRADDLQGSVSRRAFVELIYQMDEDETVPGYETGASLSFKRTISPTGVGSYRINEKEVTGEAYESTLKSIGVLVKARNFLVFQGDVESIAQKAPKDLTALFEQISGSEDLKASYEEARRAKEEADENVIFAYQKKKSQAAERKQVKEQKEEAERYATKKSELSALTTEAYLHRLYHVKRELDQNEAKLSVVRSEFSQALEQEQSLESTIQAEKAEAAVLQRDVGKAEKEQAKRRERLEALAPGKIKEEQGLKARQEKLKTEKEAGLSMREDLLQQKERKKGLAEDIAKLEATEQELQIKQAEAMEEMRASGVTLSEAKLQEYDKLKQQVSAQCQEGKARLQALVRQQEADKTEAAVQERELSLHLATKESAARDIEQQSAKTQQLSADLQKRAKESEQLEKDIARMEQEGREAEERLVEVRAEMKVLEDQQRAYRQERKQSQHEEKMAAALEIMKDMYPGVKGRLVDLCRPSSRKFNQAVAVAGGRLMDAIVTDTKQTASECIRHLREQRVGVADFIPLSGIKDKSPNERYRALGEAFRLAVDVIECEDEIRPAVAYAVGPNTVICDSLDDARHLCFRKNEKVKAVTLSGSVIAKDGTMTGGKVEEAGGGRKGGGGTTGRWDAQDMRKVKEKLEALEAEAKEISRGRSKQALADKSTALNQLRSRLATTDQAVAFCQSRIKELTVQLQAAEKATGKVQTAQDALSARVSTRQKEMEEVRTRMEAVEDKIFAAFCKALSLKNIREYEERELKAMREWEEKLASLRDHRDKLRAQLDYEEGRDFEEPLRKAIEKVKALKAEIKTGEDSLASLHKKEEGLKEAMQEAEATLAEAKSLYEEKQKLVRGLTKKRTSSVAARTEIASKITHEESALERIRARIHDILQKARVDEVDLPMLDNAEDGEDGEEDGEESEETESEAGSGMKKLRGSTSTASSSFSGGGEASTHPSQSQAPRIRKDRKELDKIDFSSLPKKEKVAKARDELETTRKRYHDRIAELQGEVEKMQPNMRALEKYEEMSRRVKEAGDEYEAAKKAAQESNALYSHLRQDRYEKFMDCFGHVSDALTSIYKDLTKSSKHPLGGQAYLSLDDSDEPYLGGVAYNAMPPMKRFRDMEQLSGGEKTVAALALLFAIHSYRPAPFFVLDEVDAALDNVNVRKVCHYIKQRSGEFQCLVISLKDMFYENANALVGVCRDKASNGSRTLTLDLDQFDVQPEDDVDEQGRGYGPEEVEGN</sequence>
<dbReference type="GO" id="GO:0016887">
    <property type="term" value="F:ATP hydrolysis activity"/>
    <property type="evidence" value="ECO:0007669"/>
    <property type="project" value="InterPro"/>
</dbReference>
<feature type="compositionally biased region" description="Basic and acidic residues" evidence="12">
    <location>
        <begin position="1021"/>
        <end position="1047"/>
    </location>
</feature>
<evidence type="ECO:0000256" key="5">
    <source>
        <dbReference type="ARBA" id="ARBA00022618"/>
    </source>
</evidence>
<dbReference type="InterPro" id="IPR036277">
    <property type="entry name" value="SMC_hinge_sf"/>
</dbReference>
<dbReference type="Proteomes" id="UP000355283">
    <property type="component" value="Unassembled WGS sequence"/>
</dbReference>
<feature type="region of interest" description="Disordered" evidence="12">
    <location>
        <begin position="956"/>
        <end position="1047"/>
    </location>
</feature>
<evidence type="ECO:0000259" key="13">
    <source>
        <dbReference type="SMART" id="SM00968"/>
    </source>
</evidence>
<comment type="similarity">
    <text evidence="3">Belongs to the SMC family. SMC1 subfamily.</text>
</comment>
<evidence type="ECO:0000256" key="6">
    <source>
        <dbReference type="ARBA" id="ARBA00022776"/>
    </source>
</evidence>
<dbReference type="CDD" id="cd03275">
    <property type="entry name" value="ABC_SMC1_euk"/>
    <property type="match status" value="1"/>
</dbReference>
<dbReference type="PIRSF" id="PIRSF005719">
    <property type="entry name" value="SMC"/>
    <property type="match status" value="1"/>
</dbReference>
<dbReference type="Gene3D" id="1.20.1060.20">
    <property type="match status" value="1"/>
</dbReference>
<protein>
    <recommendedName>
        <fullName evidence="10">Structural maintenance of chromosomes protein</fullName>
    </recommendedName>
</protein>
<feature type="coiled-coil region" evidence="11">
    <location>
        <begin position="337"/>
        <end position="374"/>
    </location>
</feature>
<evidence type="ECO:0000256" key="2">
    <source>
        <dbReference type="ARBA" id="ARBA00004286"/>
    </source>
</evidence>
<dbReference type="PANTHER" id="PTHR18937">
    <property type="entry name" value="STRUCTURAL MAINTENANCE OF CHROMOSOMES SMC FAMILY MEMBER"/>
    <property type="match status" value="1"/>
</dbReference>
<dbReference type="Gene3D" id="3.40.50.300">
    <property type="entry name" value="P-loop containing nucleotide triphosphate hydrolases"/>
    <property type="match status" value="2"/>
</dbReference>
<name>A0A4D9CMM9_9STRA</name>
<feature type="compositionally biased region" description="Low complexity" evidence="12">
    <location>
        <begin position="981"/>
        <end position="1000"/>
    </location>
</feature>
<keyword evidence="6" id="KW-0498">Mitosis</keyword>
<dbReference type="InterPro" id="IPR028468">
    <property type="entry name" value="Smc1_ABC"/>
</dbReference>
<evidence type="ECO:0000256" key="3">
    <source>
        <dbReference type="ARBA" id="ARBA00005597"/>
    </source>
</evidence>
<gene>
    <name evidence="14" type="ORF">NSK_008277</name>
</gene>
<comment type="caution">
    <text evidence="14">The sequence shown here is derived from an EMBL/GenBank/DDBJ whole genome shotgun (WGS) entry which is preliminary data.</text>
</comment>
<dbReference type="Pfam" id="PF06470">
    <property type="entry name" value="SMC_hinge"/>
    <property type="match status" value="1"/>
</dbReference>
<dbReference type="SMART" id="SM00968">
    <property type="entry name" value="SMC_hinge"/>
    <property type="match status" value="1"/>
</dbReference>
<keyword evidence="7 11" id="KW-0175">Coiled coil</keyword>
<evidence type="ECO:0000256" key="1">
    <source>
        <dbReference type="ARBA" id="ARBA00004123"/>
    </source>
</evidence>
<evidence type="ECO:0000313" key="15">
    <source>
        <dbReference type="Proteomes" id="UP000355283"/>
    </source>
</evidence>
<feature type="coiled-coil region" evidence="11">
    <location>
        <begin position="267"/>
        <end position="294"/>
    </location>
</feature>
<evidence type="ECO:0000256" key="4">
    <source>
        <dbReference type="ARBA" id="ARBA00022454"/>
    </source>
</evidence>
<feature type="compositionally biased region" description="Acidic residues" evidence="12">
    <location>
        <begin position="961"/>
        <end position="980"/>
    </location>
</feature>
<feature type="region of interest" description="Disordered" evidence="12">
    <location>
        <begin position="436"/>
        <end position="458"/>
    </location>
</feature>
<evidence type="ECO:0000256" key="10">
    <source>
        <dbReference type="PIRNR" id="PIRNR005719"/>
    </source>
</evidence>
<accession>A0A4D9CMM9</accession>
<dbReference type="GO" id="GO:0005634">
    <property type="term" value="C:nucleus"/>
    <property type="evidence" value="ECO:0007669"/>
    <property type="project" value="UniProtKB-SubCell"/>
</dbReference>
<dbReference type="InterPro" id="IPR024704">
    <property type="entry name" value="SMC"/>
</dbReference>
<keyword evidence="4" id="KW-0158">Chromosome</keyword>
<feature type="compositionally biased region" description="Polar residues" evidence="12">
    <location>
        <begin position="442"/>
        <end position="452"/>
    </location>
</feature>
<dbReference type="InterPro" id="IPR027417">
    <property type="entry name" value="P-loop_NTPase"/>
</dbReference>
<dbReference type="SUPFAM" id="SSF52540">
    <property type="entry name" value="P-loop containing nucleoside triphosphate hydrolases"/>
    <property type="match status" value="1"/>
</dbReference>
<keyword evidence="8 10" id="KW-0539">Nucleus</keyword>
<dbReference type="Gene3D" id="1.20.5.340">
    <property type="match status" value="1"/>
</dbReference>
<evidence type="ECO:0000256" key="12">
    <source>
        <dbReference type="SAM" id="MobiDB-lite"/>
    </source>
</evidence>
<dbReference type="GO" id="GO:0007062">
    <property type="term" value="P:sister chromatid cohesion"/>
    <property type="evidence" value="ECO:0007669"/>
    <property type="project" value="InterPro"/>
</dbReference>
<feature type="coiled-coil region" evidence="11">
    <location>
        <begin position="738"/>
        <end position="913"/>
    </location>
</feature>
<dbReference type="InterPro" id="IPR010935">
    <property type="entry name" value="SMC_hinge"/>
</dbReference>
<comment type="subcellular location">
    <subcellularLocation>
        <location evidence="2">Chromosome</location>
    </subcellularLocation>
    <subcellularLocation>
        <location evidence="1 10">Nucleus</location>
    </subcellularLocation>
</comment>
<dbReference type="GO" id="GO:0003677">
    <property type="term" value="F:DNA binding"/>
    <property type="evidence" value="ECO:0007669"/>
    <property type="project" value="TreeGrafter"/>
</dbReference>
<dbReference type="GO" id="GO:0051301">
    <property type="term" value="P:cell division"/>
    <property type="evidence" value="ECO:0007669"/>
    <property type="project" value="UniProtKB-KW"/>
</dbReference>